<dbReference type="AlphaFoldDB" id="A0A0L0FYI0"/>
<evidence type="ECO:0000313" key="1">
    <source>
        <dbReference type="EMBL" id="KNC81601.1"/>
    </source>
</evidence>
<keyword evidence="2" id="KW-1185">Reference proteome</keyword>
<gene>
    <name evidence="1" type="ORF">SARC_06079</name>
</gene>
<name>A0A0L0FYI0_9EUKA</name>
<dbReference type="Proteomes" id="UP000054560">
    <property type="component" value="Unassembled WGS sequence"/>
</dbReference>
<sequence length="110" mass="12830">PEFPKHWRVCIEGKLKRKAVPHHTSDTIYGPVKQIDTDLQRPMPADRYGNKYTLNMICDGTKFGLHSVLITQPKKQARHDFHGIWNLHKHIESFLQHVEQPPYSHPSLTN</sequence>
<dbReference type="GeneID" id="25906583"/>
<accession>A0A0L0FYI0</accession>
<protein>
    <submittedName>
        <fullName evidence="1">Uncharacterized protein</fullName>
    </submittedName>
</protein>
<proteinExistence type="predicted"/>
<dbReference type="EMBL" id="KQ242016">
    <property type="protein sequence ID" value="KNC81601.1"/>
    <property type="molecule type" value="Genomic_DNA"/>
</dbReference>
<organism evidence="1 2">
    <name type="scientific">Sphaeroforma arctica JP610</name>
    <dbReference type="NCBI Taxonomy" id="667725"/>
    <lineage>
        <taxon>Eukaryota</taxon>
        <taxon>Ichthyosporea</taxon>
        <taxon>Ichthyophonida</taxon>
        <taxon>Sphaeroforma</taxon>
    </lineage>
</organism>
<feature type="non-terminal residue" evidence="1">
    <location>
        <position position="1"/>
    </location>
</feature>
<dbReference type="RefSeq" id="XP_014155503.1">
    <property type="nucleotide sequence ID" value="XM_014300028.1"/>
</dbReference>
<evidence type="ECO:0000313" key="2">
    <source>
        <dbReference type="Proteomes" id="UP000054560"/>
    </source>
</evidence>
<reference evidence="1 2" key="1">
    <citation type="submission" date="2011-02" db="EMBL/GenBank/DDBJ databases">
        <title>The Genome Sequence of Sphaeroforma arctica JP610.</title>
        <authorList>
            <consortium name="The Broad Institute Genome Sequencing Platform"/>
            <person name="Russ C."/>
            <person name="Cuomo C."/>
            <person name="Young S.K."/>
            <person name="Zeng Q."/>
            <person name="Gargeya S."/>
            <person name="Alvarado L."/>
            <person name="Berlin A."/>
            <person name="Chapman S.B."/>
            <person name="Chen Z."/>
            <person name="Freedman E."/>
            <person name="Gellesch M."/>
            <person name="Goldberg J."/>
            <person name="Griggs A."/>
            <person name="Gujja S."/>
            <person name="Heilman E."/>
            <person name="Heiman D."/>
            <person name="Howarth C."/>
            <person name="Mehta T."/>
            <person name="Neiman D."/>
            <person name="Pearson M."/>
            <person name="Roberts A."/>
            <person name="Saif S."/>
            <person name="Shea T."/>
            <person name="Shenoy N."/>
            <person name="Sisk P."/>
            <person name="Stolte C."/>
            <person name="Sykes S."/>
            <person name="White J."/>
            <person name="Yandava C."/>
            <person name="Burger G."/>
            <person name="Gray M.W."/>
            <person name="Holland P.W.H."/>
            <person name="King N."/>
            <person name="Lang F.B.F."/>
            <person name="Roger A.J."/>
            <person name="Ruiz-Trillo I."/>
            <person name="Haas B."/>
            <person name="Nusbaum C."/>
            <person name="Birren B."/>
        </authorList>
    </citation>
    <scope>NUCLEOTIDE SEQUENCE [LARGE SCALE GENOMIC DNA]</scope>
    <source>
        <strain evidence="1 2">JP610</strain>
    </source>
</reference>